<keyword evidence="1" id="KW-0812">Transmembrane</keyword>
<proteinExistence type="predicted"/>
<keyword evidence="1" id="KW-0472">Membrane</keyword>
<feature type="transmembrane region" description="Helical" evidence="1">
    <location>
        <begin position="199"/>
        <end position="219"/>
    </location>
</feature>
<evidence type="ECO:0000256" key="1">
    <source>
        <dbReference type="SAM" id="Phobius"/>
    </source>
</evidence>
<evidence type="ECO:0008006" key="4">
    <source>
        <dbReference type="Google" id="ProtNLM"/>
    </source>
</evidence>
<keyword evidence="1" id="KW-1133">Transmembrane helix</keyword>
<feature type="transmembrane region" description="Helical" evidence="1">
    <location>
        <begin position="333"/>
        <end position="353"/>
    </location>
</feature>
<evidence type="ECO:0000313" key="3">
    <source>
        <dbReference type="Proteomes" id="UP000287969"/>
    </source>
</evidence>
<feature type="transmembrane region" description="Helical" evidence="1">
    <location>
        <begin position="12"/>
        <end position="33"/>
    </location>
</feature>
<sequence length="421" mass="49111">MNIRINEFKKVITSPIIIGLLILFIIFNSTIIFKSSYIKEDLEVLNKIVNKFGYKIDDKMISGFKSYYDKGLKRLNILVNERESKNYNSVSEFYDDHNYGIEDIYDKEEIEFIRELGIVEAYYYKIGEIDDVYSNIDIMEKAENEISKYGLKGEAANTVRNEYRDFNKRFHQLVNNKEHKNLFYIGQIYRMHSLLFKSLFKSIIFEIIILTVLITSYLINYEFENNTEAITYTTRRGRNFILDKISAAIVSSILATGIILITGLGLYFMTFDYSRLWNVPISSCFNADYDFVYMSWWNMSFVQYLFAGIGVIFACMLLFIGITFIIARAIKNNYIVFVIFAIIFGLFLIVPGMAPRNSNAIFIGGFTPFFLIMNPFIWFMESGAFTTFKYYELATVGIWSVLLLILGTLSINRFKKQDIAR</sequence>
<dbReference type="Proteomes" id="UP000287969">
    <property type="component" value="Chromosome"/>
</dbReference>
<accession>A0A410QD24</accession>
<dbReference type="EMBL" id="CP035282">
    <property type="protein sequence ID" value="QAT61891.1"/>
    <property type="molecule type" value="Genomic_DNA"/>
</dbReference>
<feature type="transmembrane region" description="Helical" evidence="1">
    <location>
        <begin position="360"/>
        <end position="378"/>
    </location>
</feature>
<keyword evidence="3" id="KW-1185">Reference proteome</keyword>
<dbReference type="RefSeq" id="WP_128752562.1">
    <property type="nucleotide sequence ID" value="NZ_CP035282.1"/>
</dbReference>
<feature type="transmembrane region" description="Helical" evidence="1">
    <location>
        <begin position="304"/>
        <end position="327"/>
    </location>
</feature>
<evidence type="ECO:0000313" key="2">
    <source>
        <dbReference type="EMBL" id="QAT61891.1"/>
    </source>
</evidence>
<reference evidence="3" key="1">
    <citation type="submission" date="2019-01" db="EMBL/GenBank/DDBJ databases">
        <title>Draft genomes of a novel of Sporanaerobacter strains.</title>
        <authorList>
            <person name="Ma S."/>
        </authorList>
    </citation>
    <scope>NUCLEOTIDE SEQUENCE [LARGE SCALE GENOMIC DNA]</scope>
    <source>
        <strain evidence="3">NJN-17</strain>
    </source>
</reference>
<dbReference type="KEGG" id="spoa:EQM13_09940"/>
<gene>
    <name evidence="2" type="ORF">EQM13_09940</name>
</gene>
<dbReference type="Pfam" id="PF12679">
    <property type="entry name" value="ABC2_membrane_2"/>
    <property type="match status" value="1"/>
</dbReference>
<dbReference type="AlphaFoldDB" id="A0A410QD24"/>
<protein>
    <recommendedName>
        <fullName evidence="4">ABC-2 family transporter protein</fullName>
    </recommendedName>
</protein>
<dbReference type="OrthoDB" id="2060782at2"/>
<name>A0A410QD24_9FIRM</name>
<feature type="transmembrane region" description="Helical" evidence="1">
    <location>
        <begin position="390"/>
        <end position="411"/>
    </location>
</feature>
<feature type="transmembrane region" description="Helical" evidence="1">
    <location>
        <begin position="245"/>
        <end position="268"/>
    </location>
</feature>
<organism evidence="2 3">
    <name type="scientific">Acidilutibacter cellobiosedens</name>
    <dbReference type="NCBI Taxonomy" id="2507161"/>
    <lineage>
        <taxon>Bacteria</taxon>
        <taxon>Bacillati</taxon>
        <taxon>Bacillota</taxon>
        <taxon>Tissierellia</taxon>
        <taxon>Tissierellales</taxon>
        <taxon>Acidilutibacteraceae</taxon>
        <taxon>Acidilutibacter</taxon>
    </lineage>
</organism>